<keyword evidence="9" id="KW-1185">Reference proteome</keyword>
<protein>
    <submittedName>
        <fullName evidence="8">Carbohydrate-binding protein SusD</fullName>
    </submittedName>
</protein>
<gene>
    <name evidence="8" type="ORF">A8C56_07375</name>
</gene>
<keyword evidence="3" id="KW-0732">Signal</keyword>
<keyword evidence="4" id="KW-0472">Membrane</keyword>
<accession>A0A1A9HZY0</accession>
<name>A0A1A9HZY0_9BACT</name>
<dbReference type="GO" id="GO:0009279">
    <property type="term" value="C:cell outer membrane"/>
    <property type="evidence" value="ECO:0007669"/>
    <property type="project" value="UniProtKB-SubCell"/>
</dbReference>
<comment type="subcellular location">
    <subcellularLocation>
        <location evidence="1">Cell outer membrane</location>
    </subcellularLocation>
</comment>
<evidence type="ECO:0000313" key="8">
    <source>
        <dbReference type="EMBL" id="ANH80823.1"/>
    </source>
</evidence>
<dbReference type="PROSITE" id="PS51257">
    <property type="entry name" value="PROKAR_LIPOPROTEIN"/>
    <property type="match status" value="1"/>
</dbReference>
<sequence>MKDKRIIVLLAGMALIASSCNKNFLDLKPEDAYTADNFYKTEQQFQSAIVAAYAPLRDVLVNDYFTSEMHSDNTVYQPAPGNRGTAIVQRENISDFLNTSTNAYANATWQHSYTGISRVNIVIERLKASDLNQDTRKNIDGQAKFLRALNYFKLVRLYGGVPLFLQEVKVAEDAFKPRAAVDEVYAQIISDAKEAIDELNPVDKFPQTGKATRGAAAMLLAEVYAVQKKWAAAEPLLKSLASMGYDLLPEYEKVFDPANKGHKESIFEIQFLGGSDKGTTPNPLSFHFLPRSNNTILATGIAINNTGTGGWNTPSTDLINDFEPGDKRLDASIGIAEGTYDASYYLTYSAIKSIVNYMAPEGKVGVPFIKKYLHPPLPAVTGSSDNFPVFRYSGALLLLAEALNEQGKTAEALLPLNRVRERAGLMPVTSTNQEVIRTAIYHERRIELAFENYRWTDLLRTGKALDVINQFGKKIKAEQTFLAPDAYVIDAHHLLFPIPETEVGLNPGIQQNPGYF</sequence>
<comment type="similarity">
    <text evidence="2">Belongs to the SusD family.</text>
</comment>
<evidence type="ECO:0000313" key="9">
    <source>
        <dbReference type="Proteomes" id="UP000077667"/>
    </source>
</evidence>
<dbReference type="InterPro" id="IPR012944">
    <property type="entry name" value="SusD_RagB_dom"/>
</dbReference>
<dbReference type="KEGG" id="nia:A8C56_07375"/>
<evidence type="ECO:0000259" key="7">
    <source>
        <dbReference type="Pfam" id="PF14322"/>
    </source>
</evidence>
<dbReference type="InterPro" id="IPR033985">
    <property type="entry name" value="SusD-like_N"/>
</dbReference>
<dbReference type="EMBL" id="CP015772">
    <property type="protein sequence ID" value="ANH80823.1"/>
    <property type="molecule type" value="Genomic_DNA"/>
</dbReference>
<dbReference type="AlphaFoldDB" id="A0A1A9HZY0"/>
<feature type="domain" description="SusD-like N-terminal" evidence="7">
    <location>
        <begin position="24"/>
        <end position="224"/>
    </location>
</feature>
<dbReference type="STRING" id="1176587.A8C56_07375"/>
<evidence type="ECO:0000259" key="6">
    <source>
        <dbReference type="Pfam" id="PF07980"/>
    </source>
</evidence>
<evidence type="ECO:0000256" key="4">
    <source>
        <dbReference type="ARBA" id="ARBA00023136"/>
    </source>
</evidence>
<evidence type="ECO:0000256" key="3">
    <source>
        <dbReference type="ARBA" id="ARBA00022729"/>
    </source>
</evidence>
<dbReference type="CDD" id="cd08977">
    <property type="entry name" value="SusD"/>
    <property type="match status" value="1"/>
</dbReference>
<dbReference type="OrthoDB" id="993981at2"/>
<dbReference type="Pfam" id="PF07980">
    <property type="entry name" value="SusD_RagB"/>
    <property type="match status" value="1"/>
</dbReference>
<dbReference type="Proteomes" id="UP000077667">
    <property type="component" value="Chromosome"/>
</dbReference>
<feature type="domain" description="RagB/SusD" evidence="6">
    <location>
        <begin position="263"/>
        <end position="515"/>
    </location>
</feature>
<evidence type="ECO:0000256" key="2">
    <source>
        <dbReference type="ARBA" id="ARBA00006275"/>
    </source>
</evidence>
<dbReference type="InterPro" id="IPR011990">
    <property type="entry name" value="TPR-like_helical_dom_sf"/>
</dbReference>
<dbReference type="SUPFAM" id="SSF48452">
    <property type="entry name" value="TPR-like"/>
    <property type="match status" value="1"/>
</dbReference>
<dbReference type="RefSeq" id="WP_067753970.1">
    <property type="nucleotide sequence ID" value="NZ_CP015772.1"/>
</dbReference>
<proteinExistence type="inferred from homology"/>
<evidence type="ECO:0000256" key="5">
    <source>
        <dbReference type="ARBA" id="ARBA00023237"/>
    </source>
</evidence>
<reference evidence="8 9" key="1">
    <citation type="submission" date="2016-05" db="EMBL/GenBank/DDBJ databases">
        <title>Niabella ginsenosidivorans BS26 whole genome sequencing.</title>
        <authorList>
            <person name="Im W.T."/>
            <person name="Siddiqi M.Z."/>
        </authorList>
    </citation>
    <scope>NUCLEOTIDE SEQUENCE [LARGE SCALE GENOMIC DNA]</scope>
    <source>
        <strain evidence="8 9">BS26</strain>
    </source>
</reference>
<dbReference type="Pfam" id="PF14322">
    <property type="entry name" value="SusD-like_3"/>
    <property type="match status" value="1"/>
</dbReference>
<dbReference type="Gene3D" id="1.25.40.390">
    <property type="match status" value="1"/>
</dbReference>
<keyword evidence="5" id="KW-0998">Cell outer membrane</keyword>
<evidence type="ECO:0000256" key="1">
    <source>
        <dbReference type="ARBA" id="ARBA00004442"/>
    </source>
</evidence>
<organism evidence="8 9">
    <name type="scientific">Niabella ginsenosidivorans</name>
    <dbReference type="NCBI Taxonomy" id="1176587"/>
    <lineage>
        <taxon>Bacteria</taxon>
        <taxon>Pseudomonadati</taxon>
        <taxon>Bacteroidota</taxon>
        <taxon>Chitinophagia</taxon>
        <taxon>Chitinophagales</taxon>
        <taxon>Chitinophagaceae</taxon>
        <taxon>Niabella</taxon>
    </lineage>
</organism>